<organism evidence="1 2">
    <name type="scientific">Aspergillus sclerotiicarbonarius (strain CBS 121057 / IBT 28362)</name>
    <dbReference type="NCBI Taxonomy" id="1448318"/>
    <lineage>
        <taxon>Eukaryota</taxon>
        <taxon>Fungi</taxon>
        <taxon>Dikarya</taxon>
        <taxon>Ascomycota</taxon>
        <taxon>Pezizomycotina</taxon>
        <taxon>Eurotiomycetes</taxon>
        <taxon>Eurotiomycetidae</taxon>
        <taxon>Eurotiales</taxon>
        <taxon>Aspergillaceae</taxon>
        <taxon>Aspergillus</taxon>
        <taxon>Aspergillus subgen. Circumdati</taxon>
    </lineage>
</organism>
<keyword evidence="2" id="KW-1185">Reference proteome</keyword>
<gene>
    <name evidence="1" type="ORF">BO78DRAFT_386880</name>
</gene>
<dbReference type="AlphaFoldDB" id="A0A319FHD4"/>
<dbReference type="VEuPathDB" id="FungiDB:BO78DRAFT_386880"/>
<dbReference type="Proteomes" id="UP000248423">
    <property type="component" value="Unassembled WGS sequence"/>
</dbReference>
<reference evidence="1 2" key="1">
    <citation type="submission" date="2018-02" db="EMBL/GenBank/DDBJ databases">
        <title>The genomes of Aspergillus section Nigri reveals drivers in fungal speciation.</title>
        <authorList>
            <consortium name="DOE Joint Genome Institute"/>
            <person name="Vesth T.C."/>
            <person name="Nybo J."/>
            <person name="Theobald S."/>
            <person name="Brandl J."/>
            <person name="Frisvad J.C."/>
            <person name="Nielsen K.F."/>
            <person name="Lyhne E.K."/>
            <person name="Kogle M.E."/>
            <person name="Kuo A."/>
            <person name="Riley R."/>
            <person name="Clum A."/>
            <person name="Nolan M."/>
            <person name="Lipzen A."/>
            <person name="Salamov A."/>
            <person name="Henrissat B."/>
            <person name="Wiebenga A."/>
            <person name="De vries R.P."/>
            <person name="Grigoriev I.V."/>
            <person name="Mortensen U.H."/>
            <person name="Andersen M.R."/>
            <person name="Baker S.E."/>
        </authorList>
    </citation>
    <scope>NUCLEOTIDE SEQUENCE [LARGE SCALE GENOMIC DNA]</scope>
    <source>
        <strain evidence="1 2">CBS 121057</strain>
    </source>
</reference>
<protein>
    <submittedName>
        <fullName evidence="1">Uncharacterized protein</fullName>
    </submittedName>
</protein>
<sequence>MSAADGKKHPHLYHLGEVPYNEPHNKVGSTAEVEDICLNIIISDDGAAMIMVVVTAPASMQWSEPSTTVENDRLPGKLHEIDIFLDKSTVWFEYEPHLICNGWVYNAGDTAELRR</sequence>
<dbReference type="EMBL" id="KZ826349">
    <property type="protein sequence ID" value="PYI06513.1"/>
    <property type="molecule type" value="Genomic_DNA"/>
</dbReference>
<accession>A0A319FHD4</accession>
<name>A0A319FHD4_ASPSB</name>
<evidence type="ECO:0000313" key="1">
    <source>
        <dbReference type="EMBL" id="PYI06513.1"/>
    </source>
</evidence>
<proteinExistence type="predicted"/>
<evidence type="ECO:0000313" key="2">
    <source>
        <dbReference type="Proteomes" id="UP000248423"/>
    </source>
</evidence>